<dbReference type="PRINTS" id="PR01703">
    <property type="entry name" value="MNSODISMTASE"/>
</dbReference>
<organism evidence="9 12">
    <name type="scientific">Anaerotruncus colihominis</name>
    <dbReference type="NCBI Taxonomy" id="169435"/>
    <lineage>
        <taxon>Bacteria</taxon>
        <taxon>Bacillati</taxon>
        <taxon>Bacillota</taxon>
        <taxon>Clostridia</taxon>
        <taxon>Eubacteriales</taxon>
        <taxon>Oscillospiraceae</taxon>
        <taxon>Anaerotruncus</taxon>
    </lineage>
</organism>
<dbReference type="GO" id="GO:0005737">
    <property type="term" value="C:cytoplasm"/>
    <property type="evidence" value="ECO:0007669"/>
    <property type="project" value="TreeGrafter"/>
</dbReference>
<evidence type="ECO:0000256" key="3">
    <source>
        <dbReference type="ARBA" id="ARBA00022723"/>
    </source>
</evidence>
<feature type="domain" description="Manganese/iron superoxide dismutase C-terminal" evidence="8">
    <location>
        <begin position="104"/>
        <end position="202"/>
    </location>
</feature>
<dbReference type="PROSITE" id="PS00088">
    <property type="entry name" value="SOD_MN"/>
    <property type="match status" value="1"/>
</dbReference>
<dbReference type="Pfam" id="PF00081">
    <property type="entry name" value="Sod_Fe_N"/>
    <property type="match status" value="1"/>
</dbReference>
<keyword evidence="3 5" id="KW-0479">Metal-binding</keyword>
<proteinExistence type="inferred from homology"/>
<dbReference type="EC" id="1.15.1.1" evidence="2 6"/>
<keyword evidence="4 6" id="KW-0560">Oxidoreductase</keyword>
<dbReference type="InterPro" id="IPR019832">
    <property type="entry name" value="Mn/Fe_SOD_C"/>
</dbReference>
<dbReference type="GeneID" id="72462569"/>
<dbReference type="GO" id="GO:0004784">
    <property type="term" value="F:superoxide dismutase activity"/>
    <property type="evidence" value="ECO:0007669"/>
    <property type="project" value="UniProtKB-EC"/>
</dbReference>
<dbReference type="InterPro" id="IPR019833">
    <property type="entry name" value="Mn/Fe_SOD_BS"/>
</dbReference>
<evidence type="ECO:0000259" key="8">
    <source>
        <dbReference type="Pfam" id="PF02777"/>
    </source>
</evidence>
<reference evidence="13" key="2">
    <citation type="submission" date="2017-04" db="EMBL/GenBank/DDBJ databases">
        <title>Function of individual gut microbiota members based on whole genome sequencing of pure cultures obtained from chicken caecum.</title>
        <authorList>
            <person name="Medvecky M."/>
            <person name="Cejkova D."/>
            <person name="Polansky O."/>
            <person name="Karasova D."/>
            <person name="Kubasova T."/>
            <person name="Cizek A."/>
            <person name="Rychlik I."/>
        </authorList>
    </citation>
    <scope>NUCLEOTIDE SEQUENCE [LARGE SCALE GENOMIC DNA]</scope>
    <source>
        <strain evidence="13">An175</strain>
    </source>
</reference>
<dbReference type="EMBL" id="QVME01000013">
    <property type="protein sequence ID" value="RGE65440.1"/>
    <property type="molecule type" value="Genomic_DNA"/>
</dbReference>
<evidence type="ECO:0000256" key="1">
    <source>
        <dbReference type="ARBA" id="ARBA00008714"/>
    </source>
</evidence>
<dbReference type="InterPro" id="IPR001189">
    <property type="entry name" value="Mn/Fe_SOD"/>
</dbReference>
<dbReference type="Gene3D" id="1.10.287.990">
    <property type="entry name" value="Fe,Mn superoxide dismutase (SOD) domain"/>
    <property type="match status" value="1"/>
</dbReference>
<dbReference type="EMBL" id="NFKP01000009">
    <property type="protein sequence ID" value="OUP69471.1"/>
    <property type="molecule type" value="Genomic_DNA"/>
</dbReference>
<feature type="binding site" evidence="5">
    <location>
        <position position="86"/>
    </location>
    <ligand>
        <name>Mn(2+)</name>
        <dbReference type="ChEBI" id="CHEBI:29035"/>
    </ligand>
</feature>
<evidence type="ECO:0000313" key="10">
    <source>
        <dbReference type="EMBL" id="OUP69471.1"/>
    </source>
</evidence>
<dbReference type="OrthoDB" id="9803125at2"/>
<evidence type="ECO:0000313" key="14">
    <source>
        <dbReference type="Proteomes" id="UP000260828"/>
    </source>
</evidence>
<dbReference type="Proteomes" id="UP000095765">
    <property type="component" value="Unassembled WGS sequence"/>
</dbReference>
<feature type="binding site" evidence="5">
    <location>
        <position position="31"/>
    </location>
    <ligand>
        <name>Mn(2+)</name>
        <dbReference type="ChEBI" id="CHEBI:29035"/>
    </ligand>
</feature>
<dbReference type="Gene3D" id="3.55.40.20">
    <property type="entry name" value="Iron/manganese superoxide dismutase, C-terminal domain"/>
    <property type="match status" value="1"/>
</dbReference>
<protein>
    <recommendedName>
        <fullName evidence="2 6">Superoxide dismutase</fullName>
        <ecNumber evidence="2 6">1.15.1.1</ecNumber>
    </recommendedName>
</protein>
<evidence type="ECO:0000256" key="5">
    <source>
        <dbReference type="PIRSR" id="PIRSR000349-1"/>
    </source>
</evidence>
<dbReference type="PANTHER" id="PTHR43595">
    <property type="entry name" value="37S RIBOSOMAL PROTEIN S26, MITOCHONDRIAL"/>
    <property type="match status" value="1"/>
</dbReference>
<dbReference type="FunFam" id="3.55.40.20:FF:000004">
    <property type="entry name" value="Superoxide dismutase [Fe]"/>
    <property type="match status" value="1"/>
</dbReference>
<dbReference type="SUPFAM" id="SSF46609">
    <property type="entry name" value="Fe,Mn superoxide dismutase (SOD), N-terminal domain"/>
    <property type="match status" value="1"/>
</dbReference>
<dbReference type="SUPFAM" id="SSF54719">
    <property type="entry name" value="Fe,Mn superoxide dismutase (SOD), C-terminal domain"/>
    <property type="match status" value="1"/>
</dbReference>
<evidence type="ECO:0000313" key="11">
    <source>
        <dbReference type="EMBL" id="RGE65440.1"/>
    </source>
</evidence>
<dbReference type="InterPro" id="IPR036314">
    <property type="entry name" value="SOD_C_sf"/>
</dbReference>
<dbReference type="GO" id="GO:0046872">
    <property type="term" value="F:metal ion binding"/>
    <property type="evidence" value="ECO:0007669"/>
    <property type="project" value="UniProtKB-KW"/>
</dbReference>
<evidence type="ECO:0000313" key="12">
    <source>
        <dbReference type="Proteomes" id="UP000095765"/>
    </source>
</evidence>
<evidence type="ECO:0000313" key="9">
    <source>
        <dbReference type="EMBL" id="CUP66898.1"/>
    </source>
</evidence>
<dbReference type="PIRSF" id="PIRSF000349">
    <property type="entry name" value="SODismutase"/>
    <property type="match status" value="1"/>
</dbReference>
<feature type="domain" description="Manganese/iron superoxide dismutase N-terminal" evidence="7">
    <location>
        <begin position="7"/>
        <end position="94"/>
    </location>
</feature>
<name>A0A174Q7E8_9FIRM</name>
<comment type="catalytic activity">
    <reaction evidence="6">
        <text>2 superoxide + 2 H(+) = H2O2 + O2</text>
        <dbReference type="Rhea" id="RHEA:20696"/>
        <dbReference type="ChEBI" id="CHEBI:15378"/>
        <dbReference type="ChEBI" id="CHEBI:15379"/>
        <dbReference type="ChEBI" id="CHEBI:16240"/>
        <dbReference type="ChEBI" id="CHEBI:18421"/>
        <dbReference type="EC" id="1.15.1.1"/>
    </reaction>
</comment>
<dbReference type="AlphaFoldDB" id="A0A174Q7E8"/>
<feature type="binding site" evidence="5">
    <location>
        <position position="174"/>
    </location>
    <ligand>
        <name>Mn(2+)</name>
        <dbReference type="ChEBI" id="CHEBI:29035"/>
    </ligand>
</feature>
<gene>
    <name evidence="9" type="primary">sodA</name>
    <name evidence="10" type="ORF">B5F11_08975</name>
    <name evidence="11" type="ORF">DXC40_16935</name>
    <name evidence="9" type="ORF">ERS852551_01536</name>
</gene>
<comment type="similarity">
    <text evidence="1 6">Belongs to the iron/manganese superoxide dismutase family.</text>
</comment>
<sequence>MNEHYPFKLTPLPYPCDALEPYIDKLTVEVHHDRHQAGYVKKLNEALADCPDYHCWSLEQLICGCAQLPPNIRRDVYRNACGVWTHELYFDCMTPNQTAPHPCGRLAQAIDKCFCSFDRFRDVFTQTAAARFGSGWAWLACAPDGGLRVFSTPNQDTPLTRGLRPILCVDVWEHAYYLKYMNLRADYLDAWWHIVDWQFAEENYIFETGGKKC</sequence>
<dbReference type="RefSeq" id="WP_055244883.1">
    <property type="nucleotide sequence ID" value="NZ_CABIWA010000012.1"/>
</dbReference>
<dbReference type="Proteomes" id="UP000196386">
    <property type="component" value="Unassembled WGS sequence"/>
</dbReference>
<dbReference type="InterPro" id="IPR036324">
    <property type="entry name" value="Mn/Fe_SOD_N_sf"/>
</dbReference>
<dbReference type="InterPro" id="IPR019831">
    <property type="entry name" value="Mn/Fe_SOD_N"/>
</dbReference>
<dbReference type="Proteomes" id="UP000260828">
    <property type="component" value="Unassembled WGS sequence"/>
</dbReference>
<dbReference type="Pfam" id="PF02777">
    <property type="entry name" value="Sod_Fe_C"/>
    <property type="match status" value="1"/>
</dbReference>
<evidence type="ECO:0000256" key="2">
    <source>
        <dbReference type="ARBA" id="ARBA00012682"/>
    </source>
</evidence>
<evidence type="ECO:0000313" key="13">
    <source>
        <dbReference type="Proteomes" id="UP000196386"/>
    </source>
</evidence>
<accession>A0A174Q7E8</accession>
<evidence type="ECO:0000256" key="6">
    <source>
        <dbReference type="RuleBase" id="RU000414"/>
    </source>
</evidence>
<reference evidence="9 12" key="1">
    <citation type="submission" date="2015-09" db="EMBL/GenBank/DDBJ databases">
        <authorList>
            <consortium name="Pathogen Informatics"/>
        </authorList>
    </citation>
    <scope>NUCLEOTIDE SEQUENCE [LARGE SCALE GENOMIC DNA]</scope>
    <source>
        <strain evidence="9 12">2789STDY5834939</strain>
    </source>
</reference>
<evidence type="ECO:0000259" key="7">
    <source>
        <dbReference type="Pfam" id="PF00081"/>
    </source>
</evidence>
<feature type="binding site" evidence="5">
    <location>
        <position position="170"/>
    </location>
    <ligand>
        <name>Mn(2+)</name>
        <dbReference type="ChEBI" id="CHEBI:29035"/>
    </ligand>
</feature>
<comment type="function">
    <text evidence="6">Destroys radicals which are normally produced within the cells and which are toxic to biological systems.</text>
</comment>
<dbReference type="PANTHER" id="PTHR43595:SF2">
    <property type="entry name" value="SMALL RIBOSOMAL SUBUNIT PROTEIN MS42"/>
    <property type="match status" value="1"/>
</dbReference>
<reference evidence="11 14" key="4">
    <citation type="submission" date="2018-08" db="EMBL/GenBank/DDBJ databases">
        <title>A genome reference for cultivated species of the human gut microbiota.</title>
        <authorList>
            <person name="Zou Y."/>
            <person name="Xue W."/>
            <person name="Luo G."/>
        </authorList>
    </citation>
    <scope>NUCLEOTIDE SEQUENCE [LARGE SCALE GENOMIC DNA]</scope>
    <source>
        <strain evidence="11 14">TF05-12AC</strain>
    </source>
</reference>
<evidence type="ECO:0000256" key="4">
    <source>
        <dbReference type="ARBA" id="ARBA00023002"/>
    </source>
</evidence>
<reference evidence="10" key="3">
    <citation type="journal article" date="2018" name="BMC Genomics">
        <title>Whole genome sequencing and function prediction of 133 gut anaerobes isolated from chicken caecum in pure cultures.</title>
        <authorList>
            <person name="Medvecky M."/>
            <person name="Cejkova D."/>
            <person name="Polansky O."/>
            <person name="Karasova D."/>
            <person name="Kubasova T."/>
            <person name="Cizek A."/>
            <person name="Rychlik I."/>
        </authorList>
    </citation>
    <scope>NUCLEOTIDE SEQUENCE</scope>
    <source>
        <strain evidence="10">An175</strain>
    </source>
</reference>
<dbReference type="EMBL" id="CZBE01000009">
    <property type="protein sequence ID" value="CUP66898.1"/>
    <property type="molecule type" value="Genomic_DNA"/>
</dbReference>